<evidence type="ECO:0000256" key="1">
    <source>
        <dbReference type="SAM" id="Phobius"/>
    </source>
</evidence>
<dbReference type="EMBL" id="CP036276">
    <property type="protein sequence ID" value="QDU43504.1"/>
    <property type="molecule type" value="Genomic_DNA"/>
</dbReference>
<dbReference type="KEGG" id="sdyn:Mal52_19800"/>
<reference evidence="2 3" key="1">
    <citation type="submission" date="2019-02" db="EMBL/GenBank/DDBJ databases">
        <title>Deep-cultivation of Planctomycetes and their phenomic and genomic characterization uncovers novel biology.</title>
        <authorList>
            <person name="Wiegand S."/>
            <person name="Jogler M."/>
            <person name="Boedeker C."/>
            <person name="Pinto D."/>
            <person name="Vollmers J."/>
            <person name="Rivas-Marin E."/>
            <person name="Kohn T."/>
            <person name="Peeters S.H."/>
            <person name="Heuer A."/>
            <person name="Rast P."/>
            <person name="Oberbeckmann S."/>
            <person name="Bunk B."/>
            <person name="Jeske O."/>
            <person name="Meyerdierks A."/>
            <person name="Storesund J.E."/>
            <person name="Kallscheuer N."/>
            <person name="Luecker S."/>
            <person name="Lage O.M."/>
            <person name="Pohl T."/>
            <person name="Merkel B.J."/>
            <person name="Hornburger P."/>
            <person name="Mueller R.-W."/>
            <person name="Bruemmer F."/>
            <person name="Labrenz M."/>
            <person name="Spormann A.M."/>
            <person name="Op den Camp H."/>
            <person name="Overmann J."/>
            <person name="Amann R."/>
            <person name="Jetten M.S.M."/>
            <person name="Mascher T."/>
            <person name="Medema M.H."/>
            <person name="Devos D.P."/>
            <person name="Kaster A.-K."/>
            <person name="Ovreas L."/>
            <person name="Rohde M."/>
            <person name="Galperin M.Y."/>
            <person name="Jogler C."/>
        </authorList>
    </citation>
    <scope>NUCLEOTIDE SEQUENCE [LARGE SCALE GENOMIC DNA]</scope>
    <source>
        <strain evidence="2 3">Mal52</strain>
    </source>
</reference>
<accession>A0A517ZM06</accession>
<keyword evidence="3" id="KW-1185">Reference proteome</keyword>
<feature type="transmembrane region" description="Helical" evidence="1">
    <location>
        <begin position="7"/>
        <end position="30"/>
    </location>
</feature>
<feature type="transmembrane region" description="Helical" evidence="1">
    <location>
        <begin position="65"/>
        <end position="81"/>
    </location>
</feature>
<dbReference type="RefSeq" id="WP_145375612.1">
    <property type="nucleotide sequence ID" value="NZ_CAXBED010000143.1"/>
</dbReference>
<evidence type="ECO:0000313" key="2">
    <source>
        <dbReference type="EMBL" id="QDU43504.1"/>
    </source>
</evidence>
<sequence>MRNIQTYLAGGLVLLCSVMLAGLGYFAFIFPRTTLVWAQEERALSTTEQSLVDLSELSMSSGHKIILPLLLVFIGSVYWAIRTRNGQGIAIEVAAAHDSNDSKS</sequence>
<keyword evidence="1" id="KW-0812">Transmembrane</keyword>
<keyword evidence="1" id="KW-0472">Membrane</keyword>
<organism evidence="2 3">
    <name type="scientific">Symmachiella dynata</name>
    <dbReference type="NCBI Taxonomy" id="2527995"/>
    <lineage>
        <taxon>Bacteria</taxon>
        <taxon>Pseudomonadati</taxon>
        <taxon>Planctomycetota</taxon>
        <taxon>Planctomycetia</taxon>
        <taxon>Planctomycetales</taxon>
        <taxon>Planctomycetaceae</taxon>
        <taxon>Symmachiella</taxon>
    </lineage>
</organism>
<keyword evidence="1" id="KW-1133">Transmembrane helix</keyword>
<name>A0A517ZM06_9PLAN</name>
<proteinExistence type="predicted"/>
<protein>
    <submittedName>
        <fullName evidence="2">Uncharacterized protein</fullName>
    </submittedName>
</protein>
<gene>
    <name evidence="2" type="ORF">Mal52_19800</name>
</gene>
<dbReference type="Proteomes" id="UP000319383">
    <property type="component" value="Chromosome"/>
</dbReference>
<dbReference type="AlphaFoldDB" id="A0A517ZM06"/>
<evidence type="ECO:0000313" key="3">
    <source>
        <dbReference type="Proteomes" id="UP000319383"/>
    </source>
</evidence>